<organism>
    <name type="scientific">Solenopsis invicta</name>
    <name type="common">Red imported fire ant</name>
    <name type="synonym">Solenopsis wagneri</name>
    <dbReference type="NCBI Taxonomy" id="13686"/>
    <lineage>
        <taxon>Eukaryota</taxon>
        <taxon>Metazoa</taxon>
        <taxon>Ecdysozoa</taxon>
        <taxon>Arthropoda</taxon>
        <taxon>Hexapoda</taxon>
        <taxon>Insecta</taxon>
        <taxon>Pterygota</taxon>
        <taxon>Neoptera</taxon>
        <taxon>Endopterygota</taxon>
        <taxon>Hymenoptera</taxon>
        <taxon>Apocrita</taxon>
        <taxon>Aculeata</taxon>
        <taxon>Formicoidea</taxon>
        <taxon>Formicidae</taxon>
        <taxon>Myrmicinae</taxon>
        <taxon>Solenopsis</taxon>
    </lineage>
</organism>
<feature type="non-terminal residue" evidence="1">
    <location>
        <position position="201"/>
    </location>
</feature>
<gene>
    <name evidence="1" type="ORF">SINV_09308</name>
</gene>
<reference evidence="1" key="1">
    <citation type="journal article" date="2011" name="Proc. Natl. Acad. Sci. U.S.A.">
        <title>The genome of the fire ant Solenopsis invicta.</title>
        <authorList>
            <person name="Wurm Y."/>
            <person name="Wang J."/>
            <person name="Riba-Grognuz O."/>
            <person name="Corona M."/>
            <person name="Nygaard S."/>
            <person name="Hunt B.G."/>
            <person name="Ingram K.K."/>
            <person name="Falquet L."/>
            <person name="Nipitwattanaphon M."/>
            <person name="Gotzek D."/>
            <person name="Dijkstra M.B."/>
            <person name="Oettler J."/>
            <person name="Comtesse F."/>
            <person name="Shih C.J."/>
            <person name="Wu W.J."/>
            <person name="Yang C.C."/>
            <person name="Thomas J."/>
            <person name="Beaudoing E."/>
            <person name="Pradervand S."/>
            <person name="Flegel V."/>
            <person name="Cook E.D."/>
            <person name="Fabbretti R."/>
            <person name="Stockinger H."/>
            <person name="Long L."/>
            <person name="Farmerie W.G."/>
            <person name="Oakey J."/>
            <person name="Boomsma J.J."/>
            <person name="Pamilo P."/>
            <person name="Yi S.V."/>
            <person name="Heinze J."/>
            <person name="Goodisman M.A."/>
            <person name="Farinelli L."/>
            <person name="Harshman K."/>
            <person name="Hulo N."/>
            <person name="Cerutti L."/>
            <person name="Xenarios I."/>
            <person name="Shoemaker D."/>
            <person name="Keller L."/>
        </authorList>
    </citation>
    <scope>NUCLEOTIDE SEQUENCE [LARGE SCALE GENOMIC DNA]</scope>
</reference>
<name>E9J9K1_SOLIN</name>
<dbReference type="PANTHER" id="PTHR34239">
    <property type="entry name" value="APPLE DOMAIN-CONTAINING PROTEIN"/>
    <property type="match status" value="1"/>
</dbReference>
<accession>E9J9K1</accession>
<protein>
    <submittedName>
        <fullName evidence="1">Uncharacterized protein</fullName>
    </submittedName>
</protein>
<dbReference type="HOGENOM" id="CLU_1363437_0_0_1"/>
<dbReference type="EMBL" id="GL769372">
    <property type="protein sequence ID" value="EFZ10502.1"/>
    <property type="molecule type" value="Genomic_DNA"/>
</dbReference>
<proteinExistence type="predicted"/>
<dbReference type="PANTHER" id="PTHR34239:SF2">
    <property type="entry name" value="TRANSPOSABLE ELEMENT P TRANSPOSASE_THAP9 CONSERVED DOMAIN-CONTAINING PROTEIN"/>
    <property type="match status" value="1"/>
</dbReference>
<evidence type="ECO:0000313" key="1">
    <source>
        <dbReference type="EMBL" id="EFZ10502.1"/>
    </source>
</evidence>
<sequence length="201" mass="22753">MGKHRKRSHEDRDKKNEILRKIQKLNEKVVRLLGTDSEVRLSPNRPDDNFVRSTRFIAMPQVRSGDVDEISLVSREVEDPEGEGLEPEVLEILGADPSKPKSTGIVLQEELETRWSYWLSTLLDKEEIDNLLAQYPRESNKCFFEAPKLNPEIAAMSTEALIQRDQRFIAAQNKAGSALVALGSTISALLADDEIDRLELL</sequence>
<dbReference type="AlphaFoldDB" id="E9J9K1"/>